<evidence type="ECO:0000256" key="1">
    <source>
        <dbReference type="SAM" id="MobiDB-lite"/>
    </source>
</evidence>
<dbReference type="RefSeq" id="WP_268008758.1">
    <property type="nucleotide sequence ID" value="NZ_BSUT01000003.1"/>
</dbReference>
<proteinExistence type="predicted"/>
<keyword evidence="3" id="KW-1185">Reference proteome</keyword>
<accession>A0ABY6ZPV7</accession>
<gene>
    <name evidence="2" type="ORF">NZD89_27985</name>
</gene>
<sequence length="248" mass="26794">MKTWVKYTVAAAVFAIGGPGSIAYNQFLSPYLNDETVYVASQNLGANSPINTSDFIALQLKRTEVSPNAITDPTQLEGMYTTQTMSKNQQFTSIDIEQNPLALTPGTQDVPITSSWIAAMSPTIRQGDYVKIVPLPPTQTSIAVSPNVNGKNPNGNNQPINSLQDLENANSSLDNIPVLYVHTSDNQEVTDASSSTTPTSRDNANGMPNNLDLKMTNAQAETLAGYIQQGYKLFIWGTTHKNIPGIRG</sequence>
<protein>
    <submittedName>
        <fullName evidence="2">SAF domain-containing protein</fullName>
    </submittedName>
</protein>
<evidence type="ECO:0000313" key="3">
    <source>
        <dbReference type="Proteomes" id="UP001164761"/>
    </source>
</evidence>
<feature type="region of interest" description="Disordered" evidence="1">
    <location>
        <begin position="184"/>
        <end position="208"/>
    </location>
</feature>
<organism evidence="2 3">
    <name type="scientific">Alicyclobacillus fastidiosus</name>
    <dbReference type="NCBI Taxonomy" id="392011"/>
    <lineage>
        <taxon>Bacteria</taxon>
        <taxon>Bacillati</taxon>
        <taxon>Bacillota</taxon>
        <taxon>Bacilli</taxon>
        <taxon>Bacillales</taxon>
        <taxon>Alicyclobacillaceae</taxon>
        <taxon>Alicyclobacillus</taxon>
    </lineage>
</organism>
<dbReference type="EMBL" id="CP104068">
    <property type="protein sequence ID" value="WAH44890.1"/>
    <property type="molecule type" value="Genomic_DNA"/>
</dbReference>
<evidence type="ECO:0000313" key="2">
    <source>
        <dbReference type="EMBL" id="WAH44890.1"/>
    </source>
</evidence>
<keyword evidence="2" id="KW-0614">Plasmid</keyword>
<reference evidence="2" key="1">
    <citation type="submission" date="2022-08" db="EMBL/GenBank/DDBJ databases">
        <title>Alicyclobacillus fastidiosus DSM 17978, complete genome.</title>
        <authorList>
            <person name="Wang Q."/>
            <person name="Cai R."/>
            <person name="Wang Z."/>
        </authorList>
    </citation>
    <scope>NUCLEOTIDE SEQUENCE</scope>
    <source>
        <strain evidence="2">DSM 17978</strain>
        <plasmid evidence="2">unnamed1</plasmid>
    </source>
</reference>
<dbReference type="CDD" id="cd11614">
    <property type="entry name" value="SAF_CpaB_FlgA_like"/>
    <property type="match status" value="1"/>
</dbReference>
<dbReference type="Proteomes" id="UP001164761">
    <property type="component" value="Plasmid unnamed1"/>
</dbReference>
<geneLocation type="plasmid" evidence="2 3">
    <name>unnamed1</name>
</geneLocation>
<name>A0ABY6ZPV7_9BACL</name>